<dbReference type="EMBL" id="JBHSHC010000052">
    <property type="protein sequence ID" value="MFC4767311.1"/>
    <property type="molecule type" value="Genomic_DNA"/>
</dbReference>
<dbReference type="PANTHER" id="PTHR35793:SF2">
    <property type="entry name" value="INNER MEMBRANE PROTEIN YJIG"/>
    <property type="match status" value="1"/>
</dbReference>
<dbReference type="RefSeq" id="WP_380025255.1">
    <property type="nucleotide sequence ID" value="NZ_JBHSHC010000052.1"/>
</dbReference>
<feature type="domain" description="Nucleoside transporter/FeoB GTPase Gate" evidence="2">
    <location>
        <begin position="46"/>
        <end position="147"/>
    </location>
</feature>
<keyword evidence="1" id="KW-0472">Membrane</keyword>
<name>A0ABV9PYF6_9BACL</name>
<accession>A0ABV9PYF6</accession>
<dbReference type="Proteomes" id="UP001596002">
    <property type="component" value="Unassembled WGS sequence"/>
</dbReference>
<dbReference type="InterPro" id="IPR011642">
    <property type="entry name" value="Gate_dom"/>
</dbReference>
<keyword evidence="1" id="KW-1133">Transmembrane helix</keyword>
<feature type="transmembrane region" description="Helical" evidence="1">
    <location>
        <begin position="7"/>
        <end position="26"/>
    </location>
</feature>
<evidence type="ECO:0000313" key="3">
    <source>
        <dbReference type="EMBL" id="MFC4767311.1"/>
    </source>
</evidence>
<feature type="transmembrane region" description="Helical" evidence="1">
    <location>
        <begin position="46"/>
        <end position="63"/>
    </location>
</feature>
<evidence type="ECO:0000313" key="4">
    <source>
        <dbReference type="Proteomes" id="UP001596002"/>
    </source>
</evidence>
<dbReference type="PANTHER" id="PTHR35793">
    <property type="entry name" value="INNER MEMBRANE PROTEIN YJIG"/>
    <property type="match status" value="1"/>
</dbReference>
<feature type="transmembrane region" description="Helical" evidence="1">
    <location>
        <begin position="156"/>
        <end position="176"/>
    </location>
</feature>
<evidence type="ECO:0000256" key="1">
    <source>
        <dbReference type="SAM" id="Phobius"/>
    </source>
</evidence>
<evidence type="ECO:0000259" key="2">
    <source>
        <dbReference type="Pfam" id="PF07670"/>
    </source>
</evidence>
<gene>
    <name evidence="3" type="ORF">ACFO8Q_08035</name>
</gene>
<sequence>MMEWVNTISQWALPVVIASIVGIGHFRKVPVYETFIEGAKEGFPTAIKIIPHLVAMMVAVSVFRESGALELMLVMMRPVFDYLHIPSEIVPMALLRPISGTGSLTVMTDIFQTYGPDSLLGKIASVLQGSSDTTLYVLTVYFGSVGIRNARYAVKVGLLSDLAAAFFSVMVVYWIFAL</sequence>
<keyword evidence="4" id="KW-1185">Reference proteome</keyword>
<proteinExistence type="predicted"/>
<comment type="caution">
    <text evidence="3">The sequence shown here is derived from an EMBL/GenBank/DDBJ whole genome shotgun (WGS) entry which is preliminary data.</text>
</comment>
<organism evidence="3 4">
    <name type="scientific">Effusibacillus consociatus</name>
    <dbReference type="NCBI Taxonomy" id="1117041"/>
    <lineage>
        <taxon>Bacteria</taxon>
        <taxon>Bacillati</taxon>
        <taxon>Bacillota</taxon>
        <taxon>Bacilli</taxon>
        <taxon>Bacillales</taxon>
        <taxon>Alicyclobacillaceae</taxon>
        <taxon>Effusibacillus</taxon>
    </lineage>
</organism>
<dbReference type="InterPro" id="IPR052549">
    <property type="entry name" value="SpmB"/>
</dbReference>
<reference evidence="4" key="1">
    <citation type="journal article" date="2019" name="Int. J. Syst. Evol. Microbiol.">
        <title>The Global Catalogue of Microorganisms (GCM) 10K type strain sequencing project: providing services to taxonomists for standard genome sequencing and annotation.</title>
        <authorList>
            <consortium name="The Broad Institute Genomics Platform"/>
            <consortium name="The Broad Institute Genome Sequencing Center for Infectious Disease"/>
            <person name="Wu L."/>
            <person name="Ma J."/>
        </authorList>
    </citation>
    <scope>NUCLEOTIDE SEQUENCE [LARGE SCALE GENOMIC DNA]</scope>
    <source>
        <strain evidence="4">WYCCWR 12678</strain>
    </source>
</reference>
<keyword evidence="1" id="KW-0812">Transmembrane</keyword>
<dbReference type="Pfam" id="PF07670">
    <property type="entry name" value="Gate"/>
    <property type="match status" value="1"/>
</dbReference>
<protein>
    <submittedName>
        <fullName evidence="3">Spore maturation protein</fullName>
    </submittedName>
</protein>